<dbReference type="InterPro" id="IPR030957">
    <property type="entry name" value="Put_AroB"/>
</dbReference>
<dbReference type="Gene3D" id="1.20.1090.10">
    <property type="entry name" value="Dehydroquinate synthase-like - alpha domain"/>
    <property type="match status" value="1"/>
</dbReference>
<evidence type="ECO:0000256" key="4">
    <source>
        <dbReference type="ARBA" id="ARBA00023027"/>
    </source>
</evidence>
<evidence type="ECO:0000256" key="1">
    <source>
        <dbReference type="ARBA" id="ARBA00001911"/>
    </source>
</evidence>
<keyword evidence="6" id="KW-0170">Cobalt</keyword>
<feature type="domain" description="3-dehydroquinate synthase C-terminal" evidence="8">
    <location>
        <begin position="169"/>
        <end position="311"/>
    </location>
</feature>
<dbReference type="InterPro" id="IPR056179">
    <property type="entry name" value="DHQS_C"/>
</dbReference>
<gene>
    <name evidence="9" type="ordered locus">Glov_0789</name>
</gene>
<protein>
    <submittedName>
        <fullName evidence="9">3-dehydroquinate synthase</fullName>
        <ecNumber evidence="9">4.2.3.4</ecNumber>
    </submittedName>
</protein>
<dbReference type="NCBIfam" id="TIGR04425">
    <property type="entry name" value="P_lya_rel_AroB"/>
    <property type="match status" value="1"/>
</dbReference>
<proteinExistence type="predicted"/>
<comment type="cofactor">
    <cofactor evidence="1">
        <name>NAD(+)</name>
        <dbReference type="ChEBI" id="CHEBI:57540"/>
    </cofactor>
</comment>
<evidence type="ECO:0000259" key="8">
    <source>
        <dbReference type="Pfam" id="PF24621"/>
    </source>
</evidence>
<evidence type="ECO:0000256" key="2">
    <source>
        <dbReference type="ARBA" id="ARBA00001941"/>
    </source>
</evidence>
<evidence type="ECO:0000256" key="6">
    <source>
        <dbReference type="ARBA" id="ARBA00023285"/>
    </source>
</evidence>
<dbReference type="Pfam" id="PF24621">
    <property type="entry name" value="DHQS_C"/>
    <property type="match status" value="1"/>
</dbReference>
<dbReference type="PIRSF" id="PIRSF001455">
    <property type="entry name" value="DHQ_synth"/>
    <property type="match status" value="1"/>
</dbReference>
<organism evidence="9 10">
    <name type="scientific">Trichlorobacter lovleyi (strain ATCC BAA-1151 / DSM 17278 / SZ)</name>
    <name type="common">Geobacter lovleyi</name>
    <dbReference type="NCBI Taxonomy" id="398767"/>
    <lineage>
        <taxon>Bacteria</taxon>
        <taxon>Pseudomonadati</taxon>
        <taxon>Thermodesulfobacteriota</taxon>
        <taxon>Desulfuromonadia</taxon>
        <taxon>Geobacterales</taxon>
        <taxon>Geobacteraceae</taxon>
        <taxon>Trichlorobacter</taxon>
    </lineage>
</organism>
<dbReference type="GO" id="GO:0009073">
    <property type="term" value="P:aromatic amino acid family biosynthetic process"/>
    <property type="evidence" value="ECO:0007669"/>
    <property type="project" value="InterPro"/>
</dbReference>
<keyword evidence="5 9" id="KW-0456">Lyase</keyword>
<dbReference type="STRING" id="398767.Glov_0789"/>
<feature type="domain" description="3-dehydroquinate synthase N-terminal" evidence="7">
    <location>
        <begin position="56"/>
        <end position="166"/>
    </location>
</feature>
<comment type="cofactor">
    <cofactor evidence="2">
        <name>Co(2+)</name>
        <dbReference type="ChEBI" id="CHEBI:48828"/>
    </cofactor>
</comment>
<dbReference type="Pfam" id="PF01761">
    <property type="entry name" value="DHQ_synthase"/>
    <property type="match status" value="1"/>
</dbReference>
<dbReference type="GO" id="GO:0046872">
    <property type="term" value="F:metal ion binding"/>
    <property type="evidence" value="ECO:0007669"/>
    <property type="project" value="UniProtKB-KW"/>
</dbReference>
<dbReference type="AlphaFoldDB" id="B3E4K0"/>
<dbReference type="KEGG" id="glo:Glov_0789"/>
<evidence type="ECO:0000259" key="7">
    <source>
        <dbReference type="Pfam" id="PF01761"/>
    </source>
</evidence>
<dbReference type="Gene3D" id="3.40.50.1970">
    <property type="match status" value="1"/>
</dbReference>
<dbReference type="SUPFAM" id="SSF56796">
    <property type="entry name" value="Dehydroquinate synthase-like"/>
    <property type="match status" value="1"/>
</dbReference>
<keyword evidence="3" id="KW-0479">Metal-binding</keyword>
<evidence type="ECO:0000256" key="3">
    <source>
        <dbReference type="ARBA" id="ARBA00022723"/>
    </source>
</evidence>
<dbReference type="CDD" id="cd08195">
    <property type="entry name" value="DHQS"/>
    <property type="match status" value="1"/>
</dbReference>
<dbReference type="GO" id="GO:0003856">
    <property type="term" value="F:3-dehydroquinate synthase activity"/>
    <property type="evidence" value="ECO:0007669"/>
    <property type="project" value="UniProtKB-EC"/>
</dbReference>
<dbReference type="InterPro" id="IPR050071">
    <property type="entry name" value="Dehydroquinate_synthase"/>
</dbReference>
<sequence>MNINSYNKTYTVDTVDVIDLQNFVGSSVYLIVFDKKVYDIYKGTAFKDLDVSRAVFLEADENCKTIDTAVEICKIMADIPFNKNSILISIGGGIIQDITGFAANIYNRGIRWIFIPTTLLAQCDSCIGGKTSLNLMNYKNILGTFYAPDRIMIDLNFVTTLSEDDYLSGLGEVAKFNIMAAHDGIELLERHIDRLLHRDIECLRAFLKRSLEFKKKFIEEDEFDKGVRNLLNFAHTFGHAFESVSHYAIPHGQAVTLGLLMANMISFDRGLLDHNLKCRIEKLCVRLISVKLDYHWFEPSSIIGAMKRDKKRTSEQLTAVLFKSDLGLEIVHDLRPEEVERSLLELISYLKLSKLC</sequence>
<dbReference type="eggNOG" id="COG0337">
    <property type="taxonomic scope" value="Bacteria"/>
</dbReference>
<evidence type="ECO:0000313" key="9">
    <source>
        <dbReference type="EMBL" id="ACD94515.1"/>
    </source>
</evidence>
<evidence type="ECO:0000256" key="5">
    <source>
        <dbReference type="ARBA" id="ARBA00023239"/>
    </source>
</evidence>
<dbReference type="InterPro" id="IPR030960">
    <property type="entry name" value="DHQS/DOIS_N"/>
</dbReference>
<dbReference type="EC" id="4.2.3.4" evidence="9"/>
<evidence type="ECO:0000313" key="10">
    <source>
        <dbReference type="Proteomes" id="UP000002420"/>
    </source>
</evidence>
<dbReference type="Proteomes" id="UP000002420">
    <property type="component" value="Chromosome"/>
</dbReference>
<dbReference type="HOGENOM" id="CLU_001201_0_1_7"/>
<dbReference type="RefSeq" id="WP_012468871.1">
    <property type="nucleotide sequence ID" value="NC_010814.1"/>
</dbReference>
<dbReference type="OrthoDB" id="9806583at2"/>
<keyword evidence="10" id="KW-1185">Reference proteome</keyword>
<accession>B3E4K0</accession>
<reference evidence="9 10" key="1">
    <citation type="submission" date="2008-05" db="EMBL/GenBank/DDBJ databases">
        <title>Complete sequence of chromosome of Geobacter lovleyi SZ.</title>
        <authorList>
            <consortium name="US DOE Joint Genome Institute"/>
            <person name="Lucas S."/>
            <person name="Copeland A."/>
            <person name="Lapidus A."/>
            <person name="Glavina del Rio T."/>
            <person name="Dalin E."/>
            <person name="Tice H."/>
            <person name="Bruce D."/>
            <person name="Goodwin L."/>
            <person name="Pitluck S."/>
            <person name="Chertkov O."/>
            <person name="Meincke L."/>
            <person name="Brettin T."/>
            <person name="Detter J.C."/>
            <person name="Han C."/>
            <person name="Tapia R."/>
            <person name="Kuske C.R."/>
            <person name="Schmutz J."/>
            <person name="Larimer F."/>
            <person name="Land M."/>
            <person name="Hauser L."/>
            <person name="Kyrpides N."/>
            <person name="Mikhailova N."/>
            <person name="Sung Y."/>
            <person name="Fletcher K.E."/>
            <person name="Ritalahti K.M."/>
            <person name="Loeffler F.E."/>
            <person name="Richardson P."/>
        </authorList>
    </citation>
    <scope>NUCLEOTIDE SEQUENCE [LARGE SCALE GENOMIC DNA]</scope>
    <source>
        <strain evidence="10">ATCC BAA-1151 / DSM 17278 / SZ</strain>
    </source>
</reference>
<keyword evidence="4" id="KW-0520">NAD</keyword>
<dbReference type="EMBL" id="CP001089">
    <property type="protein sequence ID" value="ACD94515.1"/>
    <property type="molecule type" value="Genomic_DNA"/>
</dbReference>
<dbReference type="InterPro" id="IPR030963">
    <property type="entry name" value="DHQ_synth_fam"/>
</dbReference>
<dbReference type="PANTHER" id="PTHR43622">
    <property type="entry name" value="3-DEHYDROQUINATE SYNTHASE"/>
    <property type="match status" value="1"/>
</dbReference>
<dbReference type="PANTHER" id="PTHR43622:SF1">
    <property type="entry name" value="3-DEHYDROQUINATE SYNTHASE"/>
    <property type="match status" value="1"/>
</dbReference>
<name>B3E4K0_TRIL1</name>